<dbReference type="Proteomes" id="UP000308267">
    <property type="component" value="Unassembled WGS sequence"/>
</dbReference>
<dbReference type="GO" id="GO:0051453">
    <property type="term" value="P:regulation of intracellular pH"/>
    <property type="evidence" value="ECO:0007669"/>
    <property type="project" value="TreeGrafter"/>
</dbReference>
<dbReference type="Pfam" id="PF07565">
    <property type="entry name" value="Band_3_cyto"/>
    <property type="match status" value="2"/>
</dbReference>
<feature type="compositionally biased region" description="Basic residues" evidence="9">
    <location>
        <begin position="1221"/>
        <end position="1249"/>
    </location>
</feature>
<feature type="region of interest" description="Disordered" evidence="9">
    <location>
        <begin position="1021"/>
        <end position="1040"/>
    </location>
</feature>
<keyword evidence="8 10" id="KW-0472">Membrane</keyword>
<proteinExistence type="inferred from homology"/>
<name>A0A4S2M0N2_OPIFE</name>
<feature type="transmembrane region" description="Helical" evidence="10">
    <location>
        <begin position="1811"/>
        <end position="1832"/>
    </location>
</feature>
<feature type="transmembrane region" description="Helical" evidence="10">
    <location>
        <begin position="1610"/>
        <end position="1630"/>
    </location>
</feature>
<keyword evidence="6 10" id="KW-1133">Transmembrane helix</keyword>
<feature type="domain" description="Band 3 cytoplasmic" evidence="12">
    <location>
        <begin position="824"/>
        <end position="877"/>
    </location>
</feature>
<evidence type="ECO:0000259" key="11">
    <source>
        <dbReference type="Pfam" id="PF00955"/>
    </source>
</evidence>
<comment type="similarity">
    <text evidence="2">Belongs to the anion exchanger (TC 2.A.31) family.</text>
</comment>
<feature type="region of interest" description="Disordered" evidence="9">
    <location>
        <begin position="1220"/>
        <end position="1257"/>
    </location>
</feature>
<feature type="transmembrane region" description="Helical" evidence="10">
    <location>
        <begin position="1907"/>
        <end position="1927"/>
    </location>
</feature>
<feature type="region of interest" description="Disordered" evidence="9">
    <location>
        <begin position="805"/>
        <end position="827"/>
    </location>
</feature>
<sequence>MDSLINTESPSVPLPWLSDTPSTSHTVSSSHKLDVDKIIRPNPLFLEDVVMHPSTAVPLSSVPDESHSNDLRTDVPEVIIPIVGCPPTSATLTASAVTSDTHGCSLPGADSSIHAWQHRKTRHYDDEDYRSHRHRAYPHMHHPLKVMEPRTLRRFREQVLAIRTGSKHALGISGATESVTDCTTDAILGEPTSTGELIEKDDVFSTTKFFKTDQHVQPTLTLPAFGHTPEDSEDVTNSTAPYHQVDPASPSLADNACSVGQAVKSRRFETGSSWSIFHGVDRNRADGLMVDVHDPPLLQHQQSPAVPGGLKLFTIGSAPDSQLFKDNALDLKRKLFKSRRHRPRSKPLSVVFQPSLTKLSEEASPMSSSTASSSTLSIEAADLSQHHENPLQPASSSCSGTSHPIMTKAFDSHETMSSSCTYPIPLPQSEGFRSSASEENLHNVHSLQGDGCEGSPSLSNSEVEISLPDDPTLECVQEPEAEEVDARFPSPFPQVSSSPQVAWSSPGGSCRWKTPSHPSTSPPFHTAFSRLDWANGRPLGTLHTTSPHPVDGDSFAGLLELEAPLARPESAATEDGSMVKGDNVGPLRLARGSPYRPEELMSELSVRTLTGLELKELNRIRRRMQRSPGQRRNSQDTDVGSEKNAVELKSHRFFELPGTRRRRCTRFHRSFMTPQRSWSVLEQAATLGPGRPDVIASNVVRENSGLAGSRTKGHRVSTAARHITRKDASFSVDAAVNPGLGHIVENNQSPSQGFEKPADASPDADVFGSKLSALRLLRADGDPLDYLPPVFVELDILTCPSVGVSGPETGSTRPNQAPEQSAPSQHPHWLETARWVRYEEDLDPLAGNFGQAHSPPLTFHAVVECRRYLEQGAIVLQSKTVDDQPPTSKLSQSHHHAAGYSGFAELDSAMRVLRTDCGATTEEVALIWNALRLRHHHVCDLPHQPLELSSNWLASRSQGLHFSRAVTSVDLQRPHNAGDGKRTASVPTLRGLNATTAQPFHRSSAVPIGQRALSLLHRALTPTGTERPSCTPPLQPRDRLSPDIQQECSEVTPSVVTAPGEDTKLDGYHLRVPSNKHSSDLEGRLSPSTEVVSVQVGVLPGLRTPLLVFLRLHRPLFIPDFTELSDSYPVRFVVLFLGPDRRHLDYGEVGRVLATMMVDKAFRSVAFTASCRDDLLDGLRVFLDTTIVVPLLSDITPRSLLAMHDQIRLFRHSRQLGDVHKLHKARLPRPTKRSRSRSRKVSAGSHHKRSDVDSTHLLALPERKVPEHHASVGANTAISPGRSFHPLEAAAAVRRKLLSPDHLQNVPRATSETNVDCNLHPPGEPIDGCHPTPSLLACSERSDCVHRRKNRRSSYESLSSSFGSEDDRPIVPSHCTCTCGTWTGILTSRCGFRFGSALCTDFVAYRHRFYSDLVEPFGSGDCAAVGSLFSTVIFLYFVVLAPALTFGALLNSTVSEDFSIPLCIFASGVSQCLFTVLGGQPLLIVGITGPMLILETCIKLVCEVHQVPFLLMRLLIACYTTVLGLVAVIANAGWLVLRVRRSVEEVFNFFVSFYFVFKAMKNLFGELLNTASLATASQGNSLEQLNTSNTSHQWTTALTTTLEDQLGHHYAKAVTTLLLAFLMLFICLWLQSIKRGRYFRRTVRNIFGYLNVPIGLAITVCANSLLFPGIRAPTIQIPTGNRSFLFLVTSSPISASSEVANAAQKFLGSPKFHGLAFLLAACLVPAIATDTMLSGITVAKSERRLRKPCLFSLDLTVTLCILPLVSSLLGWPFLSPAAVRSNAHAIALTKWNTRTPPGVPHRIVGCVEQRLTGFVIGLLVALSVIVEAQLFALIPMGALYGMFMYMGIMGLRELVVVRRLLALLKRRKHWRDREYLRHLPSAALASFVAVQMGFIFLLLALNWTTEFARIGATSLLFPFILLLFGVVREFVLPRFRLLRSYLHEMDRLHNLHLPRNHRFHRNCCHCSGPLHPHIRGDSLSEIRPRNLSKLHVVRFLRRENQSIIADQLSADDSREHFSKAGATCHLPHPTWTVSSELDHLASKDERPSFKYHSWTRLSVPYPSGSPIDMTQNAGGSRLTNVDENCLLPARDVPSSSLSLSSVEEYSESELELRLDNPYCLD</sequence>
<keyword evidence="3" id="KW-0813">Transport</keyword>
<feature type="region of interest" description="Disordered" evidence="9">
    <location>
        <begin position="384"/>
        <end position="405"/>
    </location>
</feature>
<feature type="compositionally biased region" description="Low complexity" evidence="9">
    <location>
        <begin position="18"/>
        <end position="29"/>
    </location>
</feature>
<dbReference type="OrthoDB" id="6283921at2759"/>
<dbReference type="EMBL" id="SJOL01005832">
    <property type="protein sequence ID" value="TGZ69760.1"/>
    <property type="molecule type" value="Genomic_DNA"/>
</dbReference>
<feature type="compositionally biased region" description="Polar residues" evidence="9">
    <location>
        <begin position="1"/>
        <end position="10"/>
    </location>
</feature>
<accession>A0A4S2M0N2</accession>
<dbReference type="STRING" id="147828.A0A4S2M0N2"/>
<dbReference type="InterPro" id="IPR016152">
    <property type="entry name" value="PTrfase/Anion_transptr"/>
</dbReference>
<feature type="transmembrane region" description="Helical" evidence="10">
    <location>
        <begin position="1428"/>
        <end position="1451"/>
    </location>
</feature>
<keyword evidence="14" id="KW-1185">Reference proteome</keyword>
<keyword evidence="5 10" id="KW-0812">Transmembrane</keyword>
<dbReference type="Pfam" id="PF00955">
    <property type="entry name" value="HCO3_cotransp"/>
    <property type="match status" value="1"/>
</dbReference>
<evidence type="ECO:0000313" key="13">
    <source>
        <dbReference type="EMBL" id="TGZ69760.1"/>
    </source>
</evidence>
<comment type="subcellular location">
    <subcellularLocation>
        <location evidence="1">Cell membrane</location>
        <topology evidence="1">Multi-pass membrane protein</topology>
    </subcellularLocation>
</comment>
<evidence type="ECO:0000256" key="5">
    <source>
        <dbReference type="ARBA" id="ARBA00022692"/>
    </source>
</evidence>
<feature type="region of interest" description="Disordered" evidence="9">
    <location>
        <begin position="430"/>
        <end position="465"/>
    </location>
</feature>
<dbReference type="GO" id="GO:0005452">
    <property type="term" value="F:solute:inorganic anion antiporter activity"/>
    <property type="evidence" value="ECO:0007669"/>
    <property type="project" value="InterPro"/>
</dbReference>
<evidence type="ECO:0000313" key="14">
    <source>
        <dbReference type="Proteomes" id="UP000308267"/>
    </source>
</evidence>
<keyword evidence="7" id="KW-0406">Ion transport</keyword>
<evidence type="ECO:0000256" key="10">
    <source>
        <dbReference type="SAM" id="Phobius"/>
    </source>
</evidence>
<keyword evidence="4" id="KW-1003">Cell membrane</keyword>
<feature type="compositionally biased region" description="Polar residues" evidence="9">
    <location>
        <begin position="392"/>
        <end position="404"/>
    </location>
</feature>
<feature type="region of interest" description="Disordered" evidence="9">
    <location>
        <begin position="492"/>
        <end position="521"/>
    </location>
</feature>
<feature type="transmembrane region" description="Helical" evidence="10">
    <location>
        <begin position="1715"/>
        <end position="1738"/>
    </location>
</feature>
<evidence type="ECO:0000256" key="7">
    <source>
        <dbReference type="ARBA" id="ARBA00023065"/>
    </source>
</evidence>
<feature type="transmembrane region" description="Helical" evidence="10">
    <location>
        <begin position="1838"/>
        <end position="1861"/>
    </location>
</feature>
<evidence type="ECO:0000256" key="8">
    <source>
        <dbReference type="ARBA" id="ARBA00023136"/>
    </source>
</evidence>
<gene>
    <name evidence="13" type="ORF">CRM22_003559</name>
</gene>
<reference evidence="13 14" key="1">
    <citation type="journal article" date="2019" name="BMC Genomics">
        <title>New insights from Opisthorchis felineus genome: update on genomics of the epidemiologically important liver flukes.</title>
        <authorList>
            <person name="Ershov N.I."/>
            <person name="Mordvinov V.A."/>
            <person name="Prokhortchouk E.B."/>
            <person name="Pakharukova M.Y."/>
            <person name="Gunbin K.V."/>
            <person name="Ustyantsev K."/>
            <person name="Genaev M.A."/>
            <person name="Blinov A.G."/>
            <person name="Mazur A."/>
            <person name="Boulygina E."/>
            <person name="Tsygankova S."/>
            <person name="Khrameeva E."/>
            <person name="Chekanov N."/>
            <person name="Fan G."/>
            <person name="Xiao A."/>
            <person name="Zhang H."/>
            <person name="Xu X."/>
            <person name="Yang H."/>
            <person name="Solovyev V."/>
            <person name="Lee S.M."/>
            <person name="Liu X."/>
            <person name="Afonnikov D.A."/>
            <person name="Skryabin K.G."/>
        </authorList>
    </citation>
    <scope>NUCLEOTIDE SEQUENCE [LARGE SCALE GENOMIC DNA]</scope>
    <source>
        <strain evidence="13">AK-0245</strain>
        <tissue evidence="13">Whole organism</tissue>
    </source>
</reference>
<evidence type="ECO:0008006" key="15">
    <source>
        <dbReference type="Google" id="ProtNLM"/>
    </source>
</evidence>
<evidence type="ECO:0000256" key="2">
    <source>
        <dbReference type="ARBA" id="ARBA00010993"/>
    </source>
</evidence>
<feature type="transmembrane region" description="Helical" evidence="10">
    <location>
        <begin position="1650"/>
        <end position="1670"/>
    </location>
</feature>
<feature type="transmembrane region" description="Helical" evidence="10">
    <location>
        <begin position="1882"/>
        <end position="1901"/>
    </location>
</feature>
<dbReference type="GO" id="GO:0008509">
    <property type="term" value="F:monoatomic anion transmembrane transporter activity"/>
    <property type="evidence" value="ECO:0007669"/>
    <property type="project" value="InterPro"/>
</dbReference>
<dbReference type="Gene3D" id="1.10.287.570">
    <property type="entry name" value="Helical hairpin bin"/>
    <property type="match status" value="1"/>
</dbReference>
<dbReference type="InterPro" id="IPR013769">
    <property type="entry name" value="Band3_cytoplasmic_dom"/>
</dbReference>
<evidence type="ECO:0000256" key="9">
    <source>
        <dbReference type="SAM" id="MobiDB-lite"/>
    </source>
</evidence>
<feature type="region of interest" description="Disordered" evidence="9">
    <location>
        <begin position="1"/>
        <end position="29"/>
    </location>
</feature>
<dbReference type="SUPFAM" id="SSF55804">
    <property type="entry name" value="Phoshotransferase/anion transport protein"/>
    <property type="match status" value="1"/>
</dbReference>
<dbReference type="InterPro" id="IPR011531">
    <property type="entry name" value="HCO3_transpt-like_TM_dom"/>
</dbReference>
<comment type="caution">
    <text evidence="13">The sequence shown here is derived from an EMBL/GenBank/DDBJ whole genome shotgun (WGS) entry which is preliminary data.</text>
</comment>
<evidence type="ECO:0000256" key="6">
    <source>
        <dbReference type="ARBA" id="ARBA00022989"/>
    </source>
</evidence>
<feature type="region of interest" description="Disordered" evidence="9">
    <location>
        <begin position="619"/>
        <end position="644"/>
    </location>
</feature>
<dbReference type="GO" id="GO:0005886">
    <property type="term" value="C:plasma membrane"/>
    <property type="evidence" value="ECO:0007669"/>
    <property type="project" value="UniProtKB-SubCell"/>
</dbReference>
<feature type="domain" description="Band 3 cytoplasmic" evidence="12">
    <location>
        <begin position="1076"/>
        <end position="1190"/>
    </location>
</feature>
<feature type="compositionally biased region" description="Polar residues" evidence="9">
    <location>
        <begin position="808"/>
        <end position="824"/>
    </location>
</feature>
<feature type="domain" description="Bicarbonate transporter-like transmembrane" evidence="11">
    <location>
        <begin position="1405"/>
        <end position="1946"/>
    </location>
</feature>
<dbReference type="Gene3D" id="3.40.930.10">
    <property type="entry name" value="Mannitol-specific EII, Chain A"/>
    <property type="match status" value="1"/>
</dbReference>
<protein>
    <recommendedName>
        <fullName evidence="15">Anion exchange protein</fullName>
    </recommendedName>
</protein>
<dbReference type="PANTHER" id="PTHR11453:SF47">
    <property type="entry name" value="ANION EXCHANGE PROTEIN"/>
    <property type="match status" value="1"/>
</dbReference>
<feature type="transmembrane region" description="Helical" evidence="10">
    <location>
        <begin position="1458"/>
        <end position="1477"/>
    </location>
</feature>
<evidence type="ECO:0000256" key="4">
    <source>
        <dbReference type="ARBA" id="ARBA00022475"/>
    </source>
</evidence>
<dbReference type="PANTHER" id="PTHR11453">
    <property type="entry name" value="ANION EXCHANGE PROTEIN"/>
    <property type="match status" value="1"/>
</dbReference>
<feature type="compositionally biased region" description="Polar residues" evidence="9">
    <location>
        <begin position="431"/>
        <end position="446"/>
    </location>
</feature>
<evidence type="ECO:0000259" key="12">
    <source>
        <dbReference type="Pfam" id="PF07565"/>
    </source>
</evidence>
<dbReference type="InterPro" id="IPR003020">
    <property type="entry name" value="HCO3_transpt_euk"/>
</dbReference>
<evidence type="ECO:0000256" key="3">
    <source>
        <dbReference type="ARBA" id="ARBA00022448"/>
    </source>
</evidence>
<feature type="transmembrane region" description="Helical" evidence="10">
    <location>
        <begin position="1514"/>
        <end position="1537"/>
    </location>
</feature>
<evidence type="ECO:0000256" key="1">
    <source>
        <dbReference type="ARBA" id="ARBA00004651"/>
    </source>
</evidence>
<organism evidence="13 14">
    <name type="scientific">Opisthorchis felineus</name>
    <dbReference type="NCBI Taxonomy" id="147828"/>
    <lineage>
        <taxon>Eukaryota</taxon>
        <taxon>Metazoa</taxon>
        <taxon>Spiralia</taxon>
        <taxon>Lophotrochozoa</taxon>
        <taxon>Platyhelminthes</taxon>
        <taxon>Trematoda</taxon>
        <taxon>Digenea</taxon>
        <taxon>Opisthorchiida</taxon>
        <taxon>Opisthorchiata</taxon>
        <taxon>Opisthorchiidae</taxon>
        <taxon>Opisthorchis</taxon>
    </lineage>
</organism>
<dbReference type="GO" id="GO:0015701">
    <property type="term" value="P:bicarbonate transport"/>
    <property type="evidence" value="ECO:0007669"/>
    <property type="project" value="TreeGrafter"/>
</dbReference>